<evidence type="ECO:0000313" key="1">
    <source>
        <dbReference type="EMBL" id="TFK63237.1"/>
    </source>
</evidence>
<dbReference type="Proteomes" id="UP000308600">
    <property type="component" value="Unassembled WGS sequence"/>
</dbReference>
<name>A0ACD3ACC8_9AGAR</name>
<gene>
    <name evidence="1" type="ORF">BDN72DRAFT_803471</name>
</gene>
<protein>
    <submittedName>
        <fullName evidence="1">Guanine deaminase</fullName>
    </submittedName>
</protein>
<organism evidence="1 2">
    <name type="scientific">Pluteus cervinus</name>
    <dbReference type="NCBI Taxonomy" id="181527"/>
    <lineage>
        <taxon>Eukaryota</taxon>
        <taxon>Fungi</taxon>
        <taxon>Dikarya</taxon>
        <taxon>Basidiomycota</taxon>
        <taxon>Agaricomycotina</taxon>
        <taxon>Agaricomycetes</taxon>
        <taxon>Agaricomycetidae</taxon>
        <taxon>Agaricales</taxon>
        <taxon>Pluteineae</taxon>
        <taxon>Pluteaceae</taxon>
        <taxon>Pluteus</taxon>
    </lineage>
</organism>
<proteinExistence type="predicted"/>
<evidence type="ECO:0000313" key="2">
    <source>
        <dbReference type="Proteomes" id="UP000308600"/>
    </source>
</evidence>
<accession>A0ACD3ACC8</accession>
<dbReference type="EMBL" id="ML208533">
    <property type="protein sequence ID" value="TFK63237.1"/>
    <property type="molecule type" value="Genomic_DNA"/>
</dbReference>
<reference evidence="1 2" key="1">
    <citation type="journal article" date="2019" name="Nat. Ecol. Evol.">
        <title>Megaphylogeny resolves global patterns of mushroom evolution.</title>
        <authorList>
            <person name="Varga T."/>
            <person name="Krizsan K."/>
            <person name="Foldi C."/>
            <person name="Dima B."/>
            <person name="Sanchez-Garcia M."/>
            <person name="Sanchez-Ramirez S."/>
            <person name="Szollosi G.J."/>
            <person name="Szarkandi J.G."/>
            <person name="Papp V."/>
            <person name="Albert L."/>
            <person name="Andreopoulos W."/>
            <person name="Angelini C."/>
            <person name="Antonin V."/>
            <person name="Barry K.W."/>
            <person name="Bougher N.L."/>
            <person name="Buchanan P."/>
            <person name="Buyck B."/>
            <person name="Bense V."/>
            <person name="Catcheside P."/>
            <person name="Chovatia M."/>
            <person name="Cooper J."/>
            <person name="Damon W."/>
            <person name="Desjardin D."/>
            <person name="Finy P."/>
            <person name="Geml J."/>
            <person name="Haridas S."/>
            <person name="Hughes K."/>
            <person name="Justo A."/>
            <person name="Karasinski D."/>
            <person name="Kautmanova I."/>
            <person name="Kiss B."/>
            <person name="Kocsube S."/>
            <person name="Kotiranta H."/>
            <person name="LaButti K.M."/>
            <person name="Lechner B.E."/>
            <person name="Liimatainen K."/>
            <person name="Lipzen A."/>
            <person name="Lukacs Z."/>
            <person name="Mihaltcheva S."/>
            <person name="Morgado L.N."/>
            <person name="Niskanen T."/>
            <person name="Noordeloos M.E."/>
            <person name="Ohm R.A."/>
            <person name="Ortiz-Santana B."/>
            <person name="Ovrebo C."/>
            <person name="Racz N."/>
            <person name="Riley R."/>
            <person name="Savchenko A."/>
            <person name="Shiryaev A."/>
            <person name="Soop K."/>
            <person name="Spirin V."/>
            <person name="Szebenyi C."/>
            <person name="Tomsovsky M."/>
            <person name="Tulloss R.E."/>
            <person name="Uehling J."/>
            <person name="Grigoriev I.V."/>
            <person name="Vagvolgyi C."/>
            <person name="Papp T."/>
            <person name="Martin F.M."/>
            <person name="Miettinen O."/>
            <person name="Hibbett D.S."/>
            <person name="Nagy L.G."/>
        </authorList>
    </citation>
    <scope>NUCLEOTIDE SEQUENCE [LARGE SCALE GENOMIC DNA]</scope>
    <source>
        <strain evidence="1 2">NL-1719</strain>
    </source>
</reference>
<sequence>MAPSFTVFYGAIVTPETLTGYKSLPQCLLCVGSTGNIDWVVDDVEPNSVEEILKQKGCTNFELVKLLRGQCLIPGFIDTHTHAPQFPNIGSGQQYELLDWLEKVTFPTESKFSDVDYARRVYTNSVQTTISYGTTTCCYYGTIHLEGTKVLADIAHKAGQRAFIGKCNMNRNSPDNYREPTSAHSINATEALISYIRALPSHTSSAEPLVQPILTPRFAISCTSDLLNNLGDLAKKDPSLRIQTHISENHDEIKFTKDLFPDAPHYAGVYDGFGLLKHNTILAHGVHLEDAEIELISERKAGISHCPTSNFNLTSGVAPIGKYLDRGIKVGLGTDVSGGYSPSILNAVQAASVAAKVIASQSSEEAKAKTQFTGRKLPVATLFYLATLGGAEVCNLEKNVGSLEAGKAFDALLVDARPEAGNRALWNYDLVESLDDMLERFLFCGDDRNISRVYVQGSLIGGQEVVGGKPQH</sequence>
<keyword evidence="2" id="KW-1185">Reference proteome</keyword>